<dbReference type="AlphaFoldDB" id="A0A061DPG1"/>
<evidence type="ECO:0000313" key="1">
    <source>
        <dbReference type="EMBL" id="EOX91848.1"/>
    </source>
</evidence>
<keyword evidence="2" id="KW-1185">Reference proteome</keyword>
<protein>
    <submittedName>
        <fullName evidence="1">Uncharacterized protein</fullName>
    </submittedName>
</protein>
<proteinExistence type="predicted"/>
<name>A0A061DPG1_THECC</name>
<evidence type="ECO:0000313" key="2">
    <source>
        <dbReference type="Proteomes" id="UP000026915"/>
    </source>
</evidence>
<dbReference type="Proteomes" id="UP000026915">
    <property type="component" value="Chromosome 1"/>
</dbReference>
<reference evidence="1 2" key="1">
    <citation type="journal article" date="2013" name="Genome Biol.">
        <title>The genome sequence of the most widely cultivated cacao type and its use to identify candidate genes regulating pod color.</title>
        <authorList>
            <person name="Motamayor J.C."/>
            <person name="Mockaitis K."/>
            <person name="Schmutz J."/>
            <person name="Haiminen N."/>
            <person name="Iii D.L."/>
            <person name="Cornejo O."/>
            <person name="Findley S.D."/>
            <person name="Zheng P."/>
            <person name="Utro F."/>
            <person name="Royaert S."/>
            <person name="Saski C."/>
            <person name="Jenkins J."/>
            <person name="Podicheti R."/>
            <person name="Zhao M."/>
            <person name="Scheffler B.E."/>
            <person name="Stack J.C."/>
            <person name="Feltus F.A."/>
            <person name="Mustiga G.M."/>
            <person name="Amores F."/>
            <person name="Phillips W."/>
            <person name="Marelli J.P."/>
            <person name="May G.D."/>
            <person name="Shapiro H."/>
            <person name="Ma J."/>
            <person name="Bustamante C.D."/>
            <person name="Schnell R.J."/>
            <person name="Main D."/>
            <person name="Gilbert D."/>
            <person name="Parida L."/>
            <person name="Kuhn D.N."/>
        </authorList>
    </citation>
    <scope>NUCLEOTIDE SEQUENCE [LARGE SCALE GENOMIC DNA]</scope>
    <source>
        <strain evidence="2">cv. Matina 1-6</strain>
    </source>
</reference>
<organism evidence="1 2">
    <name type="scientific">Theobroma cacao</name>
    <name type="common">Cacao</name>
    <name type="synonym">Cocoa</name>
    <dbReference type="NCBI Taxonomy" id="3641"/>
    <lineage>
        <taxon>Eukaryota</taxon>
        <taxon>Viridiplantae</taxon>
        <taxon>Streptophyta</taxon>
        <taxon>Embryophyta</taxon>
        <taxon>Tracheophyta</taxon>
        <taxon>Spermatophyta</taxon>
        <taxon>Magnoliopsida</taxon>
        <taxon>eudicotyledons</taxon>
        <taxon>Gunneridae</taxon>
        <taxon>Pentapetalae</taxon>
        <taxon>rosids</taxon>
        <taxon>malvids</taxon>
        <taxon>Malvales</taxon>
        <taxon>Malvaceae</taxon>
        <taxon>Byttnerioideae</taxon>
        <taxon>Theobroma</taxon>
    </lineage>
</organism>
<gene>
    <name evidence="1" type="ORF">TCM_000912</name>
</gene>
<dbReference type="HOGENOM" id="CLU_2175623_0_0_1"/>
<dbReference type="Gramene" id="EOX91848">
    <property type="protein sequence ID" value="EOX91848"/>
    <property type="gene ID" value="TCM_000912"/>
</dbReference>
<dbReference type="EMBL" id="CM001879">
    <property type="protein sequence ID" value="EOX91848.1"/>
    <property type="molecule type" value="Genomic_DNA"/>
</dbReference>
<sequence>MAINVSTALAIKTEIKLFHIWRIPKGKEVGKHGKFFYLSCLNDFGPPWSPRLKIFSDEKLKIRSTESTKKVHIILAALNSGHPGRSRALKMSRKPSKEAGLCRCILADKD</sequence>
<accession>A0A061DPG1</accession>
<dbReference type="InParanoid" id="A0A061DPG1"/>